<feature type="region of interest" description="Disordered" evidence="1">
    <location>
        <begin position="1"/>
        <end position="28"/>
    </location>
</feature>
<dbReference type="RefSeq" id="XP_065654274.1">
    <property type="nucleotide sequence ID" value="XM_065798202.1"/>
</dbReference>
<feature type="domain" description="DUF7869" evidence="2">
    <location>
        <begin position="366"/>
        <end position="503"/>
    </location>
</feature>
<dbReference type="PANTHER" id="PTHR10773">
    <property type="entry name" value="DNA-DIRECTED RNA POLYMERASES I, II, AND III SUBUNIT RPABC2"/>
    <property type="match status" value="1"/>
</dbReference>
<dbReference type="Proteomes" id="UP001652625">
    <property type="component" value="Chromosome 05"/>
</dbReference>
<evidence type="ECO:0000313" key="3">
    <source>
        <dbReference type="Proteomes" id="UP001652625"/>
    </source>
</evidence>
<feature type="compositionally biased region" description="Basic and acidic residues" evidence="1">
    <location>
        <begin position="104"/>
        <end position="122"/>
    </location>
</feature>
<sequence length="626" mass="72813">MGDSGSESDHTSYKKKIRNPDDYKRNKIKKSRLTGVAYENHRGQKVDAKSIGDPCSCSRKCFESIGKDNLNDAFINFYSQFNTKDEQDLFLHGLIDVTDIVRKRPGSRDSKGNSRDANEDTVRKRKSNGGNKKEFKYHVLIGDERVQVCVVAFLSIFSVSEKRVRRVRGLKMDGKAVKDLRGVHTSYITSHDILAKVFTHIDSFPKKLIHYGGKERYFLSENLNVKLMYELFMKKNEGVKFSYTSYYNYYNEHFHLRFGQHQVDTCCICEELKLKIKSPHLNEVAKQAAVTDLAVHKRRAKKFYQAIKQDVQDAREKKNVNVLSLAIDYMQNISLPKIPVQELFYLRQLTVSVFSIHDVKRNVATLYLYHEGQARKSPNETCSFLLHYLTSCPQEYDELNFYADNCGGQNKNHCFSKLFMALTDNKWIKKVNQFFPTRGHSFLPCDRDFSIIKRELRRHDRVYSIQEIKKIILKCSNQRKFLVVDVESSSLVYDVKSWWPVHYKKNVTSIETIGKPRSQQTQFAISKFHHFQYDCDNIGQCKASEIINGIVKHTFMMRKNTQSKVNLPEQLLYPNGKVPIKSAKLNDLRKCIKYIPHDHIDFYNKLLQWPTAESNDGEAEDVGEND</sequence>
<evidence type="ECO:0000313" key="4">
    <source>
        <dbReference type="RefSeq" id="XP_065654274.1"/>
    </source>
</evidence>
<organism evidence="3 4">
    <name type="scientific">Hydra vulgaris</name>
    <name type="common">Hydra</name>
    <name type="synonym">Hydra attenuata</name>
    <dbReference type="NCBI Taxonomy" id="6087"/>
    <lineage>
        <taxon>Eukaryota</taxon>
        <taxon>Metazoa</taxon>
        <taxon>Cnidaria</taxon>
        <taxon>Hydrozoa</taxon>
        <taxon>Hydroidolina</taxon>
        <taxon>Anthoathecata</taxon>
        <taxon>Aplanulata</taxon>
        <taxon>Hydridae</taxon>
        <taxon>Hydra</taxon>
    </lineage>
</organism>
<protein>
    <submittedName>
        <fullName evidence="4">Uncharacterized protein LOC136080864</fullName>
    </submittedName>
</protein>
<proteinExistence type="predicted"/>
<evidence type="ECO:0000259" key="2">
    <source>
        <dbReference type="Pfam" id="PF25273"/>
    </source>
</evidence>
<keyword evidence="3" id="KW-1185">Reference proteome</keyword>
<dbReference type="PANTHER" id="PTHR10773:SF19">
    <property type="match status" value="1"/>
</dbReference>
<reference evidence="4" key="1">
    <citation type="submission" date="2025-08" db="UniProtKB">
        <authorList>
            <consortium name="RefSeq"/>
        </authorList>
    </citation>
    <scope>IDENTIFICATION</scope>
</reference>
<accession>A0ABM4BYF6</accession>
<evidence type="ECO:0000256" key="1">
    <source>
        <dbReference type="SAM" id="MobiDB-lite"/>
    </source>
</evidence>
<feature type="region of interest" description="Disordered" evidence="1">
    <location>
        <begin position="104"/>
        <end position="129"/>
    </location>
</feature>
<feature type="compositionally biased region" description="Basic and acidic residues" evidence="1">
    <location>
        <begin position="7"/>
        <end position="25"/>
    </location>
</feature>
<dbReference type="Pfam" id="PF25273">
    <property type="entry name" value="DUF7869"/>
    <property type="match status" value="1"/>
</dbReference>
<name>A0ABM4BYF6_HYDVU</name>
<dbReference type="GeneID" id="136080864"/>
<gene>
    <name evidence="4" type="primary">LOC136080864</name>
</gene>
<dbReference type="InterPro" id="IPR057191">
    <property type="entry name" value="DUF7869"/>
</dbReference>